<name>A0ABT8L5N5_9BACT</name>
<gene>
    <name evidence="2" type="ORF">QQ020_13230</name>
</gene>
<protein>
    <recommendedName>
        <fullName evidence="4">Cell wall surface anchor family protein</fullName>
    </recommendedName>
</protein>
<keyword evidence="1" id="KW-0175">Coiled coil</keyword>
<evidence type="ECO:0000313" key="3">
    <source>
        <dbReference type="Proteomes" id="UP001172083"/>
    </source>
</evidence>
<dbReference type="RefSeq" id="WP_346758339.1">
    <property type="nucleotide sequence ID" value="NZ_JAUJEB010000001.1"/>
</dbReference>
<proteinExistence type="predicted"/>
<accession>A0ABT8L5N5</accession>
<comment type="caution">
    <text evidence="2">The sequence shown here is derived from an EMBL/GenBank/DDBJ whole genome shotgun (WGS) entry which is preliminary data.</text>
</comment>
<evidence type="ECO:0008006" key="4">
    <source>
        <dbReference type="Google" id="ProtNLM"/>
    </source>
</evidence>
<dbReference type="Proteomes" id="UP001172083">
    <property type="component" value="Unassembled WGS sequence"/>
</dbReference>
<evidence type="ECO:0000313" key="2">
    <source>
        <dbReference type="EMBL" id="MDN5213023.1"/>
    </source>
</evidence>
<feature type="coiled-coil region" evidence="1">
    <location>
        <begin position="283"/>
        <end position="310"/>
    </location>
</feature>
<evidence type="ECO:0000256" key="1">
    <source>
        <dbReference type="SAM" id="Coils"/>
    </source>
</evidence>
<dbReference type="EMBL" id="JAUJEB010000001">
    <property type="protein sequence ID" value="MDN5213023.1"/>
    <property type="molecule type" value="Genomic_DNA"/>
</dbReference>
<keyword evidence="3" id="KW-1185">Reference proteome</keyword>
<reference evidence="2" key="1">
    <citation type="submission" date="2023-06" db="EMBL/GenBank/DDBJ databases">
        <title>Genomic of Agaribacillus aureum.</title>
        <authorList>
            <person name="Wang G."/>
        </authorList>
    </citation>
    <scope>NUCLEOTIDE SEQUENCE</scope>
    <source>
        <strain evidence="2">BMA12</strain>
    </source>
</reference>
<organism evidence="2 3">
    <name type="scientific">Agaribacillus aureus</name>
    <dbReference type="NCBI Taxonomy" id="3051825"/>
    <lineage>
        <taxon>Bacteria</taxon>
        <taxon>Pseudomonadati</taxon>
        <taxon>Bacteroidota</taxon>
        <taxon>Cytophagia</taxon>
        <taxon>Cytophagales</taxon>
        <taxon>Splendidivirgaceae</taxon>
        <taxon>Agaribacillus</taxon>
    </lineage>
</organism>
<sequence>MKQFYLSIASVMISSLLAAQNWSGTTSGDIYYNQGNVGIGTPSPTSLLDVNGDIAIKYGNALKVNAANDGSWTNTSNRIILRTSWNAEVHDYVDFKVPGSVPNTANMRFTKNGRLGIGTTSPKSPLDVNGDIAIKYGNALKVNAANDGSWTNTSNRIILRTSWNAEVHDYVDFKVPGAVPNTANMRFTKNGRLGIGTTTPDAKLAVNGRIHAKEVKVDLNGWPDFVFESSYKLMTLEDVENYLAEHKHLPEIPSEAEVMENGINLGDMDAKLLQKIEELTLYLIEQHKQLKKAHQNIAELQREVAALKKE</sequence>